<dbReference type="Gene3D" id="3.40.640.10">
    <property type="entry name" value="Type I PLP-dependent aspartate aminotransferase-like (Major domain)"/>
    <property type="match status" value="1"/>
</dbReference>
<accession>F8NCR7</accession>
<dbReference type="CDD" id="cd00609">
    <property type="entry name" value="AAT_like"/>
    <property type="match status" value="1"/>
</dbReference>
<evidence type="ECO:0000256" key="3">
    <source>
        <dbReference type="ARBA" id="ARBA00022898"/>
    </source>
</evidence>
<keyword evidence="8" id="KW-1185">Reference proteome</keyword>
<dbReference type="EMBL" id="GL945017">
    <property type="protein sequence ID" value="EGN58102.1"/>
    <property type="molecule type" value="Genomic_DNA"/>
</dbReference>
<name>F8NCR7_9BACT</name>
<dbReference type="OrthoDB" id="9802872at2"/>
<dbReference type="InterPro" id="IPR015424">
    <property type="entry name" value="PyrdxlP-dep_Trfase"/>
</dbReference>
<dbReference type="PANTHER" id="PTHR43525:SF1">
    <property type="entry name" value="PROTEIN MALY"/>
    <property type="match status" value="1"/>
</dbReference>
<dbReference type="Pfam" id="PF00155">
    <property type="entry name" value="Aminotran_1_2"/>
    <property type="match status" value="1"/>
</dbReference>
<protein>
    <recommendedName>
        <fullName evidence="2">cysteine-S-conjugate beta-lyase</fullName>
        <ecNumber evidence="2">4.4.1.13</ecNumber>
    </recommendedName>
</protein>
<comment type="cofactor">
    <cofactor evidence="1">
        <name>pyridoxal 5'-phosphate</name>
        <dbReference type="ChEBI" id="CHEBI:597326"/>
    </cofactor>
</comment>
<gene>
    <name evidence="7" type="ORF">Premu_2753</name>
</gene>
<dbReference type="NCBIfam" id="TIGR04350">
    <property type="entry name" value="C_S_lyase_PatB"/>
    <property type="match status" value="1"/>
</dbReference>
<dbReference type="GO" id="GO:0047804">
    <property type="term" value="F:cysteine-S-conjugate beta-lyase activity"/>
    <property type="evidence" value="ECO:0007669"/>
    <property type="project" value="UniProtKB-EC"/>
</dbReference>
<comment type="similarity">
    <text evidence="5">Belongs to the class-II pyridoxal-phosphate-dependent aminotransferase family. MalY/PatB cystathionine beta-lyase subfamily.</text>
</comment>
<organism evidence="7 8">
    <name type="scientific">Hallella multisaccharivorax DSM 17128</name>
    <dbReference type="NCBI Taxonomy" id="688246"/>
    <lineage>
        <taxon>Bacteria</taxon>
        <taxon>Pseudomonadati</taxon>
        <taxon>Bacteroidota</taxon>
        <taxon>Bacteroidia</taxon>
        <taxon>Bacteroidales</taxon>
        <taxon>Prevotellaceae</taxon>
        <taxon>Hallella</taxon>
    </lineage>
</organism>
<dbReference type="AlphaFoldDB" id="F8NCR7"/>
<dbReference type="eggNOG" id="COG1168">
    <property type="taxonomic scope" value="Bacteria"/>
</dbReference>
<dbReference type="EC" id="4.4.1.13" evidence="2"/>
<dbReference type="PANTHER" id="PTHR43525">
    <property type="entry name" value="PROTEIN MALY"/>
    <property type="match status" value="1"/>
</dbReference>
<dbReference type="GO" id="GO:0030170">
    <property type="term" value="F:pyridoxal phosphate binding"/>
    <property type="evidence" value="ECO:0007669"/>
    <property type="project" value="InterPro"/>
</dbReference>
<dbReference type="InterPro" id="IPR051798">
    <property type="entry name" value="Class-II_PLP-Dep_Aminotrans"/>
</dbReference>
<evidence type="ECO:0000259" key="6">
    <source>
        <dbReference type="Pfam" id="PF00155"/>
    </source>
</evidence>
<dbReference type="Proteomes" id="UP000002772">
    <property type="component" value="Unassembled WGS sequence"/>
</dbReference>
<dbReference type="HOGENOM" id="CLU_017584_15_0_10"/>
<keyword evidence="3" id="KW-0663">Pyridoxal phosphate</keyword>
<feature type="domain" description="Aminotransferase class I/classII large" evidence="6">
    <location>
        <begin position="38"/>
        <end position="392"/>
    </location>
</feature>
<sequence length="401" mass="46091">MKYDFSTVIERKGSGDLMHEALLPRWGRDDLQPMWVADMDFPVLPDIIAAMRKRLEHPILGYTVEPADYRPAIIDWVRAHHQWEIRPEWISFIPGIVKGIGIICNLFCKPDEKVIVMPPVYHPFFLVPRANQREVVWNPLKVRKEALDKAHTEAGDYYEMDFEGLKRVCDDKCRVLILCNPHNPGGICWDRETLVRLADFCYDHHLIVVSDEIHCDMALFGHKHIPFASVSGRAAEISITMQAPTKTFNIAGIVSSHAIVPNPDLRKRFFGWLKANELDEAHIFAHIATVTAYRKGEEWRRQMLEAVESNVCFVEDFCREHMPQIRPIRPEASFLVWLNCRDLHLDHKQLLSLFIDKAHLALNDGEMFGPGGEGFMRLNIGSPKVYIQSGLEKLAMALQTH</sequence>
<dbReference type="SUPFAM" id="SSF53383">
    <property type="entry name" value="PLP-dependent transferases"/>
    <property type="match status" value="1"/>
</dbReference>
<dbReference type="STRING" id="688246.Premu_2753"/>
<keyword evidence="4 7" id="KW-0456">Lyase</keyword>
<proteinExistence type="inferred from homology"/>
<evidence type="ECO:0000256" key="1">
    <source>
        <dbReference type="ARBA" id="ARBA00001933"/>
    </source>
</evidence>
<evidence type="ECO:0000313" key="7">
    <source>
        <dbReference type="EMBL" id="EGN58102.1"/>
    </source>
</evidence>
<dbReference type="InterPro" id="IPR015422">
    <property type="entry name" value="PyrdxlP-dep_Trfase_small"/>
</dbReference>
<dbReference type="RefSeq" id="WP_007576103.1">
    <property type="nucleotide sequence ID" value="NZ_BPTS01000002.1"/>
</dbReference>
<evidence type="ECO:0000256" key="4">
    <source>
        <dbReference type="ARBA" id="ARBA00023239"/>
    </source>
</evidence>
<evidence type="ECO:0000256" key="2">
    <source>
        <dbReference type="ARBA" id="ARBA00012224"/>
    </source>
</evidence>
<evidence type="ECO:0000313" key="8">
    <source>
        <dbReference type="Proteomes" id="UP000002772"/>
    </source>
</evidence>
<reference evidence="8" key="1">
    <citation type="journal article" date="2011" name="Stand. Genomic Sci.">
        <title>Non-contiguous finished genome sequence of the opportunistic oral pathogen Prevotella multisaccharivorax type strain (PPPA20).</title>
        <authorList>
            <person name="Pati A."/>
            <person name="Gronow S."/>
            <person name="Lu M."/>
            <person name="Lapidus A."/>
            <person name="Nolan M."/>
            <person name="Lucas S."/>
            <person name="Hammon N."/>
            <person name="Deshpande S."/>
            <person name="Cheng J.F."/>
            <person name="Tapia R."/>
            <person name="Han C."/>
            <person name="Goodwin L."/>
            <person name="Pitluck S."/>
            <person name="Liolios K."/>
            <person name="Pagani I."/>
            <person name="Mavromatis K."/>
            <person name="Mikhailova N."/>
            <person name="Huntemann M."/>
            <person name="Chen A."/>
            <person name="Palaniappan K."/>
            <person name="Land M."/>
            <person name="Hauser L."/>
            <person name="Detter J.C."/>
            <person name="Brambilla E.M."/>
            <person name="Rohde M."/>
            <person name="Goker M."/>
            <person name="Woyke T."/>
            <person name="Bristow J."/>
            <person name="Eisen J.A."/>
            <person name="Markowitz V."/>
            <person name="Hugenholtz P."/>
            <person name="Kyrpides N.C."/>
            <person name="Klenk H.P."/>
            <person name="Ivanova N."/>
        </authorList>
    </citation>
    <scope>NUCLEOTIDE SEQUENCE [LARGE SCALE GENOMIC DNA]</scope>
    <source>
        <strain evidence="8">DSM 17128</strain>
    </source>
</reference>
<dbReference type="Gene3D" id="3.90.1150.10">
    <property type="entry name" value="Aspartate Aminotransferase, domain 1"/>
    <property type="match status" value="1"/>
</dbReference>
<dbReference type="InterPro" id="IPR004839">
    <property type="entry name" value="Aminotransferase_I/II_large"/>
</dbReference>
<evidence type="ECO:0000256" key="5">
    <source>
        <dbReference type="ARBA" id="ARBA00037974"/>
    </source>
</evidence>
<dbReference type="InterPro" id="IPR015421">
    <property type="entry name" value="PyrdxlP-dep_Trfase_major"/>
</dbReference>
<dbReference type="InterPro" id="IPR027619">
    <property type="entry name" value="C-S_lyase_PatB-like"/>
</dbReference>